<feature type="domain" description="HTH marR-type" evidence="1">
    <location>
        <begin position="1"/>
        <end position="134"/>
    </location>
</feature>
<proteinExistence type="predicted"/>
<dbReference type="GO" id="GO:0003700">
    <property type="term" value="F:DNA-binding transcription factor activity"/>
    <property type="evidence" value="ECO:0007669"/>
    <property type="project" value="InterPro"/>
</dbReference>
<dbReference type="InterPro" id="IPR036388">
    <property type="entry name" value="WH-like_DNA-bd_sf"/>
</dbReference>
<evidence type="ECO:0000259" key="1">
    <source>
        <dbReference type="PROSITE" id="PS50995"/>
    </source>
</evidence>
<organism evidence="2 3">
    <name type="scientific">Nocardia cyriacigeorgica</name>
    <dbReference type="NCBI Taxonomy" id="135487"/>
    <lineage>
        <taxon>Bacteria</taxon>
        <taxon>Bacillati</taxon>
        <taxon>Actinomycetota</taxon>
        <taxon>Actinomycetes</taxon>
        <taxon>Mycobacteriales</taxon>
        <taxon>Nocardiaceae</taxon>
        <taxon>Nocardia</taxon>
    </lineage>
</organism>
<dbReference type="Proteomes" id="UP000290439">
    <property type="component" value="Chromosome"/>
</dbReference>
<dbReference type="InterPro" id="IPR036390">
    <property type="entry name" value="WH_DNA-bd_sf"/>
</dbReference>
<dbReference type="PANTHER" id="PTHR33164">
    <property type="entry name" value="TRANSCRIPTIONAL REGULATOR, MARR FAMILY"/>
    <property type="match status" value="1"/>
</dbReference>
<accession>A0A4U8W0G4</accession>
<dbReference type="RefSeq" id="WP_130917682.1">
    <property type="nucleotide sequence ID" value="NZ_LR215973.1"/>
</dbReference>
<evidence type="ECO:0000313" key="2">
    <source>
        <dbReference type="EMBL" id="VFA99486.1"/>
    </source>
</evidence>
<dbReference type="AlphaFoldDB" id="A0A4U8W0G4"/>
<reference evidence="2 3" key="1">
    <citation type="submission" date="2019-02" db="EMBL/GenBank/DDBJ databases">
        <authorList>
            <consortium name="Pathogen Informatics"/>
        </authorList>
    </citation>
    <scope>NUCLEOTIDE SEQUENCE [LARGE SCALE GENOMIC DNA]</scope>
    <source>
        <strain evidence="2 3">3012STDY6756504</strain>
    </source>
</reference>
<gene>
    <name evidence="2" type="ORF">NCTC10797_03269</name>
</gene>
<dbReference type="EMBL" id="LR215973">
    <property type="protein sequence ID" value="VFA99486.1"/>
    <property type="molecule type" value="Genomic_DNA"/>
</dbReference>
<dbReference type="Gene3D" id="1.10.10.10">
    <property type="entry name" value="Winged helix-like DNA-binding domain superfamily/Winged helix DNA-binding domain"/>
    <property type="match status" value="1"/>
</dbReference>
<dbReference type="SUPFAM" id="SSF46785">
    <property type="entry name" value="Winged helix' DNA-binding domain"/>
    <property type="match status" value="1"/>
</dbReference>
<dbReference type="PANTHER" id="PTHR33164:SF57">
    <property type="entry name" value="MARR-FAMILY TRANSCRIPTIONAL REGULATOR"/>
    <property type="match status" value="1"/>
</dbReference>
<dbReference type="PROSITE" id="PS50995">
    <property type="entry name" value="HTH_MARR_2"/>
    <property type="match status" value="1"/>
</dbReference>
<dbReference type="InterPro" id="IPR000835">
    <property type="entry name" value="HTH_MarR-typ"/>
</dbReference>
<dbReference type="GO" id="GO:0006950">
    <property type="term" value="P:response to stress"/>
    <property type="evidence" value="ECO:0007669"/>
    <property type="project" value="TreeGrafter"/>
</dbReference>
<protein>
    <submittedName>
        <fullName evidence="2">MarR family</fullName>
    </submittedName>
</protein>
<name>A0A4U8W0G4_9NOCA</name>
<dbReference type="InterPro" id="IPR039422">
    <property type="entry name" value="MarR/SlyA-like"/>
</dbReference>
<evidence type="ECO:0000313" key="3">
    <source>
        <dbReference type="Proteomes" id="UP000290439"/>
    </source>
</evidence>
<dbReference type="SMART" id="SM00347">
    <property type="entry name" value="HTH_MARR"/>
    <property type="match status" value="1"/>
</dbReference>
<sequence>MNDVERVERAMVEIRRRQTRRTLAPGGEPAGQAFDVLDVVGAATDPTVSTVAEALAVDRPRASRLVAAAVDAGYLERIADQSDGRRSLLAVTPAGRAVLRSAQQRRIDAFDSAMHDWTDTDRARFADLLTRFVAGMPHRGPTGAHPE</sequence>
<dbReference type="Pfam" id="PF12802">
    <property type="entry name" value="MarR_2"/>
    <property type="match status" value="1"/>
</dbReference>